<evidence type="ECO:0000313" key="3">
    <source>
        <dbReference type="Proteomes" id="UP000695562"/>
    </source>
</evidence>
<dbReference type="OrthoDB" id="23586at2759"/>
<keyword evidence="1" id="KW-0472">Membrane</keyword>
<comment type="caution">
    <text evidence="2">The sequence shown here is derived from an EMBL/GenBank/DDBJ whole genome shotgun (WGS) entry which is preliminary data.</text>
</comment>
<proteinExistence type="predicted"/>
<feature type="transmembrane region" description="Helical" evidence="1">
    <location>
        <begin position="547"/>
        <end position="565"/>
    </location>
</feature>
<evidence type="ECO:0000256" key="1">
    <source>
        <dbReference type="SAM" id="Phobius"/>
    </source>
</evidence>
<evidence type="ECO:0000313" key="2">
    <source>
        <dbReference type="EMBL" id="KAF2071305.1"/>
    </source>
</evidence>
<feature type="transmembrane region" description="Helical" evidence="1">
    <location>
        <begin position="521"/>
        <end position="541"/>
    </location>
</feature>
<sequence length="592" mass="67145">MIQGLEELIEEILVRIPIDLVNFLQKLNAHLTLPQILEWIKTTIEELTLEGLLEFTVFDLFKRKDKVRERADQIFLEHLQYYTDPKVLEALGWEKPTLDQDRLEMISDAQVKEWYTKYASLWVVLLTDYELPGKVNSNLIKADMQQMAASRIYTSQMTKIYNYAYLEAIPKMAFYVHTAAVWTPLLTDYYMSKDYLEFWIDSVMLQIQNDQNLQFYKDLSASYTSGVNFVDTLQKNTNTLDSICSDIRAKLDILDPTCRSSNKVIGYLQQVSMVVHLLEGGLNEKFEENLEQNITTLFNNYIAIKNPDDTQDDIIQFIKDLLAISGGQLTGAITIAADIIKASNKTNNKLLATAGYQPKGIAKYYVFEAEVVEESVKAHPLYYKLLRITNFSEMFCGIWRGCQAMVLLLTVVNYDTNQPIMTQAQFVGDSVALLADFVTAYGDYNDKYITSKFSSFGKLIGTTFSKFTPARLGNFFSNNLIKIFTTTAADFISYRVTPILLLVACYNNILDYKTSTEEKNWGSLVCDLGALGCNLASAGILLLGVPYTTLAVLIIGTVTIGLILIKNVSFPAKTPIEKYYASTLFPLKYKQL</sequence>
<dbReference type="AlphaFoldDB" id="A0A8J4PNQ6"/>
<keyword evidence="3" id="KW-1185">Reference proteome</keyword>
<accession>A0A8J4PNQ6</accession>
<keyword evidence="1" id="KW-0812">Transmembrane</keyword>
<dbReference type="Proteomes" id="UP000695562">
    <property type="component" value="Unassembled WGS sequence"/>
</dbReference>
<dbReference type="EMBL" id="AJWJ01000390">
    <property type="protein sequence ID" value="KAF2071305.1"/>
    <property type="molecule type" value="Genomic_DNA"/>
</dbReference>
<feature type="transmembrane region" description="Helical" evidence="1">
    <location>
        <begin position="491"/>
        <end position="509"/>
    </location>
</feature>
<gene>
    <name evidence="2" type="ORF">CYY_007380</name>
</gene>
<name>A0A8J4PNQ6_9MYCE</name>
<reference evidence="2" key="1">
    <citation type="submission" date="2020-01" db="EMBL/GenBank/DDBJ databases">
        <title>Development of genomics and gene disruption for Polysphondylium violaceum indicates a role for the polyketide synthase stlB in stalk morphogenesis.</title>
        <authorList>
            <person name="Narita B."/>
            <person name="Kawabe Y."/>
            <person name="Kin K."/>
            <person name="Saito T."/>
            <person name="Gibbs R."/>
            <person name="Kuspa A."/>
            <person name="Muzny D."/>
            <person name="Queller D."/>
            <person name="Richards S."/>
            <person name="Strassman J."/>
            <person name="Sucgang R."/>
            <person name="Worley K."/>
            <person name="Schaap P."/>
        </authorList>
    </citation>
    <scope>NUCLEOTIDE SEQUENCE</scope>
    <source>
        <strain evidence="2">QSvi11</strain>
    </source>
</reference>
<organism evidence="2 3">
    <name type="scientific">Polysphondylium violaceum</name>
    <dbReference type="NCBI Taxonomy" id="133409"/>
    <lineage>
        <taxon>Eukaryota</taxon>
        <taxon>Amoebozoa</taxon>
        <taxon>Evosea</taxon>
        <taxon>Eumycetozoa</taxon>
        <taxon>Dictyostelia</taxon>
        <taxon>Dictyosteliales</taxon>
        <taxon>Dictyosteliaceae</taxon>
        <taxon>Polysphondylium</taxon>
    </lineage>
</organism>
<keyword evidence="1" id="KW-1133">Transmembrane helix</keyword>
<protein>
    <submittedName>
        <fullName evidence="2">Uncharacterized protein</fullName>
    </submittedName>
</protein>